<dbReference type="PANTHER" id="PTHR12341">
    <property type="entry name" value="5'-&gt;3' EXORIBONUCLEASE"/>
    <property type="match status" value="1"/>
</dbReference>
<dbReference type="CDD" id="cd18673">
    <property type="entry name" value="PIN_XRN1-2-like"/>
    <property type="match status" value="1"/>
</dbReference>
<dbReference type="PANTHER" id="PTHR12341:SF74">
    <property type="entry name" value="5'-3' EXORIBONUCLEASE 4"/>
    <property type="match status" value="1"/>
</dbReference>
<keyword evidence="4" id="KW-0378">Hydrolase</keyword>
<keyword evidence="5" id="KW-0269">Exonuclease</keyword>
<dbReference type="GO" id="GO:0003723">
    <property type="term" value="F:RNA binding"/>
    <property type="evidence" value="ECO:0007669"/>
    <property type="project" value="TreeGrafter"/>
</dbReference>
<dbReference type="GO" id="GO:0005634">
    <property type="term" value="C:nucleus"/>
    <property type="evidence" value="ECO:0007669"/>
    <property type="project" value="TreeGrafter"/>
</dbReference>
<gene>
    <name evidence="9" type="ORF">Nepgr_001466</name>
</gene>
<dbReference type="Pfam" id="PF03159">
    <property type="entry name" value="XRN_N"/>
    <property type="match status" value="1"/>
</dbReference>
<dbReference type="Gene3D" id="3.40.50.12390">
    <property type="match status" value="2"/>
</dbReference>
<dbReference type="GO" id="GO:0004534">
    <property type="term" value="F:5'-3' RNA exonuclease activity"/>
    <property type="evidence" value="ECO:0007669"/>
    <property type="project" value="TreeGrafter"/>
</dbReference>
<dbReference type="FunFam" id="3.40.50.12390:FF:000003">
    <property type="entry name" value="5'-3' exoribonuclease"/>
    <property type="match status" value="1"/>
</dbReference>
<keyword evidence="3" id="KW-0540">Nuclease</keyword>
<dbReference type="EMBL" id="BSYO01000001">
    <property type="protein sequence ID" value="GMG99626.1"/>
    <property type="molecule type" value="Genomic_DNA"/>
</dbReference>
<keyword evidence="10" id="KW-1185">Reference proteome</keyword>
<feature type="domain" description="Xrn1 N-terminal" evidence="7">
    <location>
        <begin position="1"/>
        <end position="233"/>
    </location>
</feature>
<protein>
    <submittedName>
        <fullName evidence="9">Uncharacterized protein</fullName>
    </submittedName>
</protein>
<sequence length="583" mass="67080">MGVPTFYRWVADRYPLAFADVIEEEPKVDGNGRLLPVDVNRPNPNGIEFDNFYLDVNCIIHPCFHPEGKLAPSTYDDVFKSIFDYIDHLFSLVRPRKLLYLAVDGVAPRAKMNQQRSRRFRAAKDAAEAEAEEERLRKEFEAEGRILLPKERPETFDSNVITPGTEFMSKLSFALQYYIQNRLNHNPGWQRIKVILSDANVPGEGEHKAMSYIRLQRNLPGFDPNTWHCLYGLVEEQSRNRMMFDLLYVHCTHPLARQILLYSQFFFLLPPEQRYGWPIDTNASGGMNGFLWMCERNQWFPVVSSPVNGLPDIICDQVLNITYLNPWPHKHIPEPPKGVIMPAKEVKPFDVKPFPALWHEVDESRRQLGRGRPQVPGAISGPQLGKAAHRLVKNTLNIKHSDSSPEWLDHTPRQNFTGNHIVNRLRPSGPSGYERGYYDDINHYYGYHNANRLVGLSRFPPHDIRSNRHNTKAQYWLSHKDDLRDIRVAMSSMTVDGVATRPPGPMRPRIPNTDHFPNMQNHFASNGRSLPAPPMKWIRPRSGNNSVHGQQQEEVHEKLVKQVYQVKNRGPEGPADSASRQEC</sequence>
<evidence type="ECO:0000313" key="10">
    <source>
        <dbReference type="Proteomes" id="UP001279734"/>
    </source>
</evidence>
<dbReference type="Pfam" id="PF17846">
    <property type="entry name" value="XRN_M"/>
    <property type="match status" value="1"/>
</dbReference>
<evidence type="ECO:0000256" key="1">
    <source>
        <dbReference type="ARBA" id="ARBA00006994"/>
    </source>
</evidence>
<evidence type="ECO:0000313" key="9">
    <source>
        <dbReference type="EMBL" id="GMG99626.1"/>
    </source>
</evidence>
<dbReference type="InterPro" id="IPR004859">
    <property type="entry name" value="Xrn1_N"/>
</dbReference>
<accession>A0AAD3RW35</accession>
<name>A0AAD3RW35_NEPGR</name>
<dbReference type="GO" id="GO:0000956">
    <property type="term" value="P:nuclear-transcribed mRNA catabolic process"/>
    <property type="evidence" value="ECO:0007669"/>
    <property type="project" value="TreeGrafter"/>
</dbReference>
<feature type="region of interest" description="Disordered" evidence="6">
    <location>
        <begin position="564"/>
        <end position="583"/>
    </location>
</feature>
<evidence type="ECO:0000256" key="2">
    <source>
        <dbReference type="ARBA" id="ARBA00022664"/>
    </source>
</evidence>
<evidence type="ECO:0000256" key="6">
    <source>
        <dbReference type="SAM" id="MobiDB-lite"/>
    </source>
</evidence>
<reference evidence="9" key="1">
    <citation type="submission" date="2023-05" db="EMBL/GenBank/DDBJ databases">
        <title>Nepenthes gracilis genome sequencing.</title>
        <authorList>
            <person name="Fukushima K."/>
        </authorList>
    </citation>
    <scope>NUCLEOTIDE SEQUENCE</scope>
    <source>
        <strain evidence="9">SING2019-196</strain>
    </source>
</reference>
<evidence type="ECO:0000259" key="8">
    <source>
        <dbReference type="Pfam" id="PF17846"/>
    </source>
</evidence>
<feature type="domain" description="Xrn1 helical" evidence="8">
    <location>
        <begin position="235"/>
        <end position="350"/>
    </location>
</feature>
<evidence type="ECO:0000256" key="3">
    <source>
        <dbReference type="ARBA" id="ARBA00022722"/>
    </source>
</evidence>
<keyword evidence="2" id="KW-0507">mRNA processing</keyword>
<comment type="similarity">
    <text evidence="1">Belongs to the 5'-3' exonuclease family. XRN2/RAT1 subfamily.</text>
</comment>
<dbReference type="InterPro" id="IPR027073">
    <property type="entry name" value="5_3_exoribonuclease"/>
</dbReference>
<evidence type="ECO:0000256" key="5">
    <source>
        <dbReference type="ARBA" id="ARBA00022839"/>
    </source>
</evidence>
<proteinExistence type="inferred from homology"/>
<evidence type="ECO:0000256" key="4">
    <source>
        <dbReference type="ARBA" id="ARBA00022801"/>
    </source>
</evidence>
<organism evidence="9 10">
    <name type="scientific">Nepenthes gracilis</name>
    <name type="common">Slender pitcher plant</name>
    <dbReference type="NCBI Taxonomy" id="150966"/>
    <lineage>
        <taxon>Eukaryota</taxon>
        <taxon>Viridiplantae</taxon>
        <taxon>Streptophyta</taxon>
        <taxon>Embryophyta</taxon>
        <taxon>Tracheophyta</taxon>
        <taxon>Spermatophyta</taxon>
        <taxon>Magnoliopsida</taxon>
        <taxon>eudicotyledons</taxon>
        <taxon>Gunneridae</taxon>
        <taxon>Pentapetalae</taxon>
        <taxon>Caryophyllales</taxon>
        <taxon>Nepenthaceae</taxon>
        <taxon>Nepenthes</taxon>
    </lineage>
</organism>
<dbReference type="AlphaFoldDB" id="A0AAD3RW35"/>
<evidence type="ECO:0000259" key="7">
    <source>
        <dbReference type="Pfam" id="PF03159"/>
    </source>
</evidence>
<dbReference type="GO" id="GO:0006397">
    <property type="term" value="P:mRNA processing"/>
    <property type="evidence" value="ECO:0007669"/>
    <property type="project" value="UniProtKB-KW"/>
</dbReference>
<dbReference type="Proteomes" id="UP001279734">
    <property type="component" value="Unassembled WGS sequence"/>
</dbReference>
<comment type="caution">
    <text evidence="9">The sequence shown here is derived from an EMBL/GenBank/DDBJ whole genome shotgun (WGS) entry which is preliminary data.</text>
</comment>
<dbReference type="InterPro" id="IPR041412">
    <property type="entry name" value="Xrn1_helical"/>
</dbReference>